<evidence type="ECO:0000256" key="1">
    <source>
        <dbReference type="ARBA" id="ARBA00007355"/>
    </source>
</evidence>
<evidence type="ECO:0000313" key="2">
    <source>
        <dbReference type="EMBL" id="ESL07090.1"/>
    </source>
</evidence>
<keyword evidence="3" id="KW-1185">Reference proteome</keyword>
<organism evidence="2 3">
    <name type="scientific">Trypanosoma rangeli SC58</name>
    <dbReference type="NCBI Taxonomy" id="429131"/>
    <lineage>
        <taxon>Eukaryota</taxon>
        <taxon>Discoba</taxon>
        <taxon>Euglenozoa</taxon>
        <taxon>Kinetoplastea</taxon>
        <taxon>Metakinetoplastina</taxon>
        <taxon>Trypanosomatida</taxon>
        <taxon>Trypanosomatidae</taxon>
        <taxon>Trypanosoma</taxon>
        <taxon>Herpetosoma</taxon>
    </lineage>
</organism>
<dbReference type="GO" id="GO:0045271">
    <property type="term" value="C:respiratory chain complex I"/>
    <property type="evidence" value="ECO:0007669"/>
    <property type="project" value="InterPro"/>
</dbReference>
<name>A0A061IYF3_TRYRA</name>
<comment type="caution">
    <text evidence="2">The sequence shown here is derived from an EMBL/GenBank/DDBJ whole genome shotgun (WGS) entry which is preliminary data.</text>
</comment>
<gene>
    <name evidence="2" type="ORF">TRSC58_05227</name>
</gene>
<sequence>MSSVFTYGAVGTNPMAQRYGQMAAAASLCGTKNFVYTKCHDDPHAFPRHHHRQSDVPWRDSFTWNRLRWWVHDLRMFGLWGAFRRHYYIGEPWRRKDEKIFVGKDENGNKYWLTRRSQGGFTVRMVEPVDPHWFRGQAPHTASPMWLKWMQGNAAHTPAQVKARGEWGHNSRLGMPLPFNIKYDEFSPINAGEIFSRDPMWVAAPGFLVNPERRALEEAGYSRWVINKGMPLYMPFCGVHDYPDELVEEYYRGQWAFGRASKGNDHDEWRN</sequence>
<dbReference type="AlphaFoldDB" id="A0A061IYF3"/>
<dbReference type="EMBL" id="AUPL01005227">
    <property type="protein sequence ID" value="ESL07090.1"/>
    <property type="molecule type" value="Genomic_DNA"/>
</dbReference>
<comment type="similarity">
    <text evidence="1">Belongs to the complex I NDUFA12 subunit family.</text>
</comment>
<dbReference type="Proteomes" id="UP000031737">
    <property type="component" value="Unassembled WGS sequence"/>
</dbReference>
<proteinExistence type="inferred from homology"/>
<evidence type="ECO:0000313" key="3">
    <source>
        <dbReference type="Proteomes" id="UP000031737"/>
    </source>
</evidence>
<accession>A0A061IYF3</accession>
<dbReference type="VEuPathDB" id="TriTrypDB:TRSC58_05227"/>
<dbReference type="OrthoDB" id="274641at2759"/>
<dbReference type="Pfam" id="PF05071">
    <property type="entry name" value="NDUFA12"/>
    <property type="match status" value="1"/>
</dbReference>
<dbReference type="InterPro" id="IPR007763">
    <property type="entry name" value="NDUFA12"/>
</dbReference>
<reference evidence="2 3" key="1">
    <citation type="submission" date="2013-07" db="EMBL/GenBank/DDBJ databases">
        <authorList>
            <person name="Stoco P.H."/>
            <person name="Wagner G."/>
            <person name="Gerber A."/>
            <person name="Zaha A."/>
            <person name="Thompson C."/>
            <person name="Bartholomeu D.C."/>
            <person name="Luckemeyer D.D."/>
            <person name="Bahia D."/>
            <person name="Loreto E."/>
            <person name="Prestes E.B."/>
            <person name="Lima F.M."/>
            <person name="Rodrigues-Luiz G."/>
            <person name="Vallejo G.A."/>
            <person name="Filho J.F."/>
            <person name="Monteiro K.M."/>
            <person name="Tyler K.M."/>
            <person name="de Almeida L.G."/>
            <person name="Ortiz M.F."/>
            <person name="Siervo M.A."/>
            <person name="de Moraes M.H."/>
            <person name="Cunha O.L."/>
            <person name="Mendonca-Neto R."/>
            <person name="Silva R."/>
            <person name="Teixeira S.M."/>
            <person name="Murta S.M."/>
            <person name="Sincero T.C."/>
            <person name="Mendes T.A."/>
            <person name="Urmenyi T.P."/>
            <person name="Silva V.G."/>
            <person name="da Rocha W.D."/>
            <person name="Andersson B."/>
            <person name="Romanha A.J."/>
            <person name="Steindel M."/>
            <person name="de Vasconcelos A.T."/>
            <person name="Grisard E.C."/>
        </authorList>
    </citation>
    <scope>NUCLEOTIDE SEQUENCE [LARGE SCALE GENOMIC DNA]</scope>
    <source>
        <strain evidence="2 3">SC58</strain>
    </source>
</reference>
<protein>
    <submittedName>
        <fullName evidence="2">Uncharacterized protein</fullName>
    </submittedName>
</protein>